<dbReference type="RefSeq" id="WP_033304691.1">
    <property type="nucleotide sequence ID" value="NZ_JBHSJE010000005.1"/>
</dbReference>
<keyword evidence="2" id="KW-1185">Reference proteome</keyword>
<protein>
    <recommendedName>
        <fullName evidence="3">HEAT repeat domain-containing protein</fullName>
    </recommendedName>
</protein>
<dbReference type="GeneID" id="31236307"/>
<evidence type="ECO:0000313" key="1">
    <source>
        <dbReference type="EMBL" id="MFC4980685.1"/>
    </source>
</evidence>
<dbReference type="InterPro" id="IPR016024">
    <property type="entry name" value="ARM-type_fold"/>
</dbReference>
<evidence type="ECO:0008006" key="3">
    <source>
        <dbReference type="Google" id="ProtNLM"/>
    </source>
</evidence>
<dbReference type="SUPFAM" id="SSF48371">
    <property type="entry name" value="ARM repeat"/>
    <property type="match status" value="1"/>
</dbReference>
<name>A0ABV9VES0_STRAZ</name>
<dbReference type="Proteomes" id="UP001595908">
    <property type="component" value="Unassembled WGS sequence"/>
</dbReference>
<evidence type="ECO:0000313" key="2">
    <source>
        <dbReference type="Proteomes" id="UP001595908"/>
    </source>
</evidence>
<dbReference type="Gene3D" id="1.25.10.10">
    <property type="entry name" value="Leucine-rich Repeat Variant"/>
    <property type="match status" value="1"/>
</dbReference>
<dbReference type="EMBL" id="JBHSJE010000005">
    <property type="protein sequence ID" value="MFC4980685.1"/>
    <property type="molecule type" value="Genomic_DNA"/>
</dbReference>
<sequence>MSDGHGPAERLALGVPLGKALDTTSPAAWVALDTGVRILASRAANRLPTRHELRGLPAGPPSPAAESRIALALCHPNGRVREAALERVAGARGLRPLLVVRCADWAAPVRARARAVLADTAGPWLPALAPLVLLLSLRDRGGFTLRLMEDVLRDGPGTDAEALLTDEDRAVRRLAYRIAVDRHLLTPAELARTAATAGDDVRIQVLCAEAALAGAGEDDYDSVLALLLAARSPQVRSAGVTGLRRAGRYGEAAAFLADRSGLVRACARYVLRQGGTDPLPLYRSMCADPARHPAAAAGLGECGSREDIETLWPLSAHRLPAVRAHAVPALCALDAVRPDRMCPLLDDPAPAVVRAAARALRPYAVELHQDWLRARVAPDRPRHTRMAAQRLLDAQERAYARGSGYPRL</sequence>
<gene>
    <name evidence="1" type="ORF">ACFPL4_20415</name>
</gene>
<comment type="caution">
    <text evidence="1">The sequence shown here is derived from an EMBL/GenBank/DDBJ whole genome shotgun (WGS) entry which is preliminary data.</text>
</comment>
<reference evidence="2" key="1">
    <citation type="journal article" date="2019" name="Int. J. Syst. Evol. Microbiol.">
        <title>The Global Catalogue of Microorganisms (GCM) 10K type strain sequencing project: providing services to taxonomists for standard genome sequencing and annotation.</title>
        <authorList>
            <consortium name="The Broad Institute Genomics Platform"/>
            <consortium name="The Broad Institute Genome Sequencing Center for Infectious Disease"/>
            <person name="Wu L."/>
            <person name="Ma J."/>
        </authorList>
    </citation>
    <scope>NUCLEOTIDE SEQUENCE [LARGE SCALE GENOMIC DNA]</scope>
    <source>
        <strain evidence="2">ICMP 257</strain>
    </source>
</reference>
<organism evidence="1 2">
    <name type="scientific">Streptomyces atroolivaceus</name>
    <dbReference type="NCBI Taxonomy" id="66869"/>
    <lineage>
        <taxon>Bacteria</taxon>
        <taxon>Bacillati</taxon>
        <taxon>Actinomycetota</taxon>
        <taxon>Actinomycetes</taxon>
        <taxon>Kitasatosporales</taxon>
        <taxon>Streptomycetaceae</taxon>
        <taxon>Streptomyces</taxon>
    </lineage>
</organism>
<dbReference type="InterPro" id="IPR011989">
    <property type="entry name" value="ARM-like"/>
</dbReference>
<proteinExistence type="predicted"/>
<accession>A0ABV9VES0</accession>